<dbReference type="OMA" id="CALIHCL"/>
<dbReference type="PROSITE" id="PS50206">
    <property type="entry name" value="RHODANESE_3"/>
    <property type="match status" value="1"/>
</dbReference>
<dbReference type="GO" id="GO:0017017">
    <property type="term" value="F:MAP kinase tyrosine/serine/threonine phosphatase activity"/>
    <property type="evidence" value="ECO:0007669"/>
    <property type="project" value="InterPro"/>
</dbReference>
<dbReference type="Pfam" id="PF00782">
    <property type="entry name" value="DSPc"/>
    <property type="match status" value="1"/>
</dbReference>
<evidence type="ECO:0008006" key="8">
    <source>
        <dbReference type="Google" id="ProtNLM"/>
    </source>
</evidence>
<dbReference type="InterPro" id="IPR016130">
    <property type="entry name" value="Tyr_Pase_AS"/>
</dbReference>
<reference evidence="7" key="2">
    <citation type="submission" date="2025-09" db="UniProtKB">
        <authorList>
            <consortium name="Ensembl"/>
        </authorList>
    </citation>
    <scope>IDENTIFICATION</scope>
</reference>
<dbReference type="GO" id="GO:0043409">
    <property type="term" value="P:negative regulation of MAPK cascade"/>
    <property type="evidence" value="ECO:0007669"/>
    <property type="project" value="TreeGrafter"/>
</dbReference>
<accession>S4RFX8</accession>
<dbReference type="STRING" id="7757.ENSPMAP00000004110"/>
<evidence type="ECO:0000256" key="3">
    <source>
        <dbReference type="ARBA" id="ARBA00022912"/>
    </source>
</evidence>
<dbReference type="InterPro" id="IPR020422">
    <property type="entry name" value="TYR_PHOSPHATASE_DUAL_dom"/>
</dbReference>
<dbReference type="Gene3D" id="3.40.250.10">
    <property type="entry name" value="Rhodanese-like domain"/>
    <property type="match status" value="1"/>
</dbReference>
<dbReference type="InterPro" id="IPR001763">
    <property type="entry name" value="Rhodanese-like_dom"/>
</dbReference>
<dbReference type="PROSITE" id="PS00383">
    <property type="entry name" value="TYR_PHOSPHATASE_1"/>
    <property type="match status" value="1"/>
</dbReference>
<dbReference type="HOGENOM" id="CLU_027074_0_1_1"/>
<feature type="domain" description="Rhodanese" evidence="6">
    <location>
        <begin position="25"/>
        <end position="142"/>
    </location>
</feature>
<dbReference type="AlphaFoldDB" id="S4RFX8"/>
<dbReference type="PANTHER" id="PTHR10159:SF533">
    <property type="entry name" value="TYROSINE-PROTEIN PHOSPHATASE VHP-1"/>
    <property type="match status" value="1"/>
</dbReference>
<evidence type="ECO:0000256" key="2">
    <source>
        <dbReference type="ARBA" id="ARBA00022801"/>
    </source>
</evidence>
<dbReference type="GeneTree" id="ENSGT00940000160004"/>
<dbReference type="FunFam" id="3.40.250.10:FF:000020">
    <property type="entry name" value="Dual specificity protein phosphatase 8"/>
    <property type="match status" value="1"/>
</dbReference>
<evidence type="ECO:0000259" key="5">
    <source>
        <dbReference type="PROSITE" id="PS50056"/>
    </source>
</evidence>
<dbReference type="SUPFAM" id="SSF52799">
    <property type="entry name" value="(Phosphotyrosine protein) phosphatases II"/>
    <property type="match status" value="1"/>
</dbReference>
<dbReference type="InterPro" id="IPR036873">
    <property type="entry name" value="Rhodanese-like_dom_sf"/>
</dbReference>
<dbReference type="PRINTS" id="PR01764">
    <property type="entry name" value="MAPKPHPHTASE"/>
</dbReference>
<feature type="domain" description="Tyrosine specific protein phosphatases" evidence="5">
    <location>
        <begin position="231"/>
        <end position="292"/>
    </location>
</feature>
<sequence>VADGHAEHVANHENSVAGNCGGGPVVPTLLVIDGRTFAEFNSCHVRSALNVCCSKLVQRRLQQDKVSVLELVQHAATSGSQVEAGGPVVVVVYDQRSPSAASLPPHGFVSVLLGKLRRTFSDVYLLDGGFAAFQLLFPQLCENASRVDTRTPPLALPVSSPSLHLRDTGPTCILPYLYLGSQRDVLNKAIRVQSGITHVLNASVGCPRPDFIPEGNFLRVPVHDSYCEKILPWLDCTANFIEGVRARGSRVLVHCLAGISRSATVAIAYVMRCKRLSSDDAYRFVKEKRPSISPNFNFLGQLLEYEREL</sequence>
<keyword evidence="2" id="KW-0378">Hydrolase</keyword>
<name>S4RFX8_PETMA</name>
<comment type="similarity">
    <text evidence="1">Belongs to the protein-tyrosine phosphatase family. Non-receptor class dual specificity subfamily.</text>
</comment>
<dbReference type="SMART" id="SM00450">
    <property type="entry name" value="RHOD"/>
    <property type="match status" value="1"/>
</dbReference>
<dbReference type="PANTHER" id="PTHR10159">
    <property type="entry name" value="DUAL SPECIFICITY PROTEIN PHOSPHATASE"/>
    <property type="match status" value="1"/>
</dbReference>
<dbReference type="InterPro" id="IPR029021">
    <property type="entry name" value="Prot-tyrosine_phosphatase-like"/>
</dbReference>
<protein>
    <recommendedName>
        <fullName evidence="8">Protein-serine/threonine phosphatase</fullName>
    </recommendedName>
</protein>
<dbReference type="Pfam" id="PF00581">
    <property type="entry name" value="Rhodanese"/>
    <property type="match status" value="1"/>
</dbReference>
<dbReference type="PROSITE" id="PS50054">
    <property type="entry name" value="TYR_PHOSPHATASE_DUAL"/>
    <property type="match status" value="1"/>
</dbReference>
<evidence type="ECO:0000259" key="6">
    <source>
        <dbReference type="PROSITE" id="PS50206"/>
    </source>
</evidence>
<dbReference type="SUPFAM" id="SSF52821">
    <property type="entry name" value="Rhodanese/Cell cycle control phosphatase"/>
    <property type="match status" value="1"/>
</dbReference>
<dbReference type="CDD" id="cd14568">
    <property type="entry name" value="DSP_MKP_classIII"/>
    <property type="match status" value="1"/>
</dbReference>
<evidence type="ECO:0000259" key="4">
    <source>
        <dbReference type="PROSITE" id="PS50054"/>
    </source>
</evidence>
<feature type="domain" description="Tyrosine-protein phosphatase" evidence="4">
    <location>
        <begin position="169"/>
        <end position="309"/>
    </location>
</feature>
<dbReference type="Gene3D" id="3.90.190.10">
    <property type="entry name" value="Protein tyrosine phosphatase superfamily"/>
    <property type="match status" value="1"/>
</dbReference>
<organism evidence="7">
    <name type="scientific">Petromyzon marinus</name>
    <name type="common">Sea lamprey</name>
    <dbReference type="NCBI Taxonomy" id="7757"/>
    <lineage>
        <taxon>Eukaryota</taxon>
        <taxon>Metazoa</taxon>
        <taxon>Chordata</taxon>
        <taxon>Craniata</taxon>
        <taxon>Vertebrata</taxon>
        <taxon>Cyclostomata</taxon>
        <taxon>Hyperoartia</taxon>
        <taxon>Petromyzontiformes</taxon>
        <taxon>Petromyzontidae</taxon>
        <taxon>Petromyzon</taxon>
    </lineage>
</organism>
<reference evidence="7" key="1">
    <citation type="submission" date="2025-08" db="UniProtKB">
        <authorList>
            <consortium name="Ensembl"/>
        </authorList>
    </citation>
    <scope>IDENTIFICATION</scope>
</reference>
<dbReference type="GO" id="GO:0005737">
    <property type="term" value="C:cytoplasm"/>
    <property type="evidence" value="ECO:0007669"/>
    <property type="project" value="TreeGrafter"/>
</dbReference>
<keyword evidence="3" id="KW-0904">Protein phosphatase</keyword>
<dbReference type="CDD" id="cd01446">
    <property type="entry name" value="DSP_MapKP"/>
    <property type="match status" value="1"/>
</dbReference>
<dbReference type="GO" id="GO:0008330">
    <property type="term" value="F:protein tyrosine/threonine phosphatase activity"/>
    <property type="evidence" value="ECO:0007669"/>
    <property type="project" value="TreeGrafter"/>
</dbReference>
<dbReference type="PROSITE" id="PS50056">
    <property type="entry name" value="TYR_PHOSPHATASE_2"/>
    <property type="match status" value="1"/>
</dbReference>
<proteinExistence type="inferred from homology"/>
<evidence type="ECO:0000256" key="1">
    <source>
        <dbReference type="ARBA" id="ARBA00008601"/>
    </source>
</evidence>
<dbReference type="InterPro" id="IPR000340">
    <property type="entry name" value="Dual-sp_phosphatase_cat-dom"/>
</dbReference>
<evidence type="ECO:0000313" key="7">
    <source>
        <dbReference type="Ensembl" id="ENSPMAP00000004110.1"/>
    </source>
</evidence>
<dbReference type="GO" id="GO:0033550">
    <property type="term" value="F:MAP kinase tyrosine phosphatase activity"/>
    <property type="evidence" value="ECO:0007669"/>
    <property type="project" value="TreeGrafter"/>
</dbReference>
<dbReference type="Ensembl" id="ENSPMAT00000004127.1">
    <property type="protein sequence ID" value="ENSPMAP00000004110.1"/>
    <property type="gene ID" value="ENSPMAG00000003769.1"/>
</dbReference>
<dbReference type="InterPro" id="IPR000387">
    <property type="entry name" value="Tyr_Pase_dom"/>
</dbReference>
<dbReference type="InterPro" id="IPR008343">
    <property type="entry name" value="MKP"/>
</dbReference>
<dbReference type="SMART" id="SM00195">
    <property type="entry name" value="DSPc"/>
    <property type="match status" value="1"/>
</dbReference>